<proteinExistence type="predicted"/>
<feature type="region of interest" description="Disordered" evidence="1">
    <location>
        <begin position="1"/>
        <end position="21"/>
    </location>
</feature>
<reference evidence="2" key="1">
    <citation type="journal article" date="2021" name="Proc. Natl. Acad. Sci. U.S.A.">
        <title>A Catalog of Tens of Thousands of Viruses from Human Metagenomes Reveals Hidden Associations with Chronic Diseases.</title>
        <authorList>
            <person name="Tisza M.J."/>
            <person name="Buck C.B."/>
        </authorList>
    </citation>
    <scope>NUCLEOTIDE SEQUENCE</scope>
    <source>
        <strain evidence="2">Ctshb19</strain>
    </source>
</reference>
<sequence length="55" mass="6618">MGRTSKHHIQAHENHEEKPPPAFQIARHNVECNHVLQHHNQRNQNQQITKRFIHD</sequence>
<name>A0A8S5UGR9_9CAUD</name>
<accession>A0A8S5UGR9</accession>
<organism evidence="2">
    <name type="scientific">Myoviridae sp. ctshb19</name>
    <dbReference type="NCBI Taxonomy" id="2825194"/>
    <lineage>
        <taxon>Viruses</taxon>
        <taxon>Duplodnaviria</taxon>
        <taxon>Heunggongvirae</taxon>
        <taxon>Uroviricota</taxon>
        <taxon>Caudoviricetes</taxon>
    </lineage>
</organism>
<evidence type="ECO:0000256" key="1">
    <source>
        <dbReference type="SAM" id="MobiDB-lite"/>
    </source>
</evidence>
<evidence type="ECO:0000313" key="2">
    <source>
        <dbReference type="EMBL" id="DAF93574.1"/>
    </source>
</evidence>
<feature type="compositionally biased region" description="Basic and acidic residues" evidence="1">
    <location>
        <begin position="10"/>
        <end position="19"/>
    </location>
</feature>
<protein>
    <submittedName>
        <fullName evidence="2">Uncharacterized protein</fullName>
    </submittedName>
</protein>
<dbReference type="EMBL" id="BK016086">
    <property type="protein sequence ID" value="DAF93574.1"/>
    <property type="molecule type" value="Genomic_DNA"/>
</dbReference>